<keyword evidence="7 22" id="KW-0963">Cytoplasm</keyword>
<dbReference type="PROSITE" id="PS50975">
    <property type="entry name" value="ATP_GRASP"/>
    <property type="match status" value="1"/>
</dbReference>
<keyword evidence="8 22" id="KW-0436">Ligase</keyword>
<feature type="binding site" evidence="24">
    <location>
        <position position="125"/>
    </location>
    <ligand>
        <name>ATP</name>
        <dbReference type="ChEBI" id="CHEBI:30616"/>
    </ligand>
</feature>
<dbReference type="InterPro" id="IPR000291">
    <property type="entry name" value="D-Ala_lig_Van_CS"/>
</dbReference>
<evidence type="ECO:0000256" key="21">
    <source>
        <dbReference type="ARBA" id="ARBA00077154"/>
    </source>
</evidence>
<feature type="binding site" evidence="24">
    <location>
        <begin position="301"/>
        <end position="302"/>
    </location>
    <ligand>
        <name>ATP</name>
        <dbReference type="ChEBI" id="CHEBI:30616"/>
    </ligand>
</feature>
<dbReference type="PIRSF" id="PIRSF039102">
    <property type="entry name" value="Ddl/VanB"/>
    <property type="match status" value="1"/>
</dbReference>
<sequence>MNKKVAILFGGQSTEHEVSRLSASSVLKHINQQKYDVYPIGITKDGKWFEYTGDIENIKSGKWEEDQFYKKPEGEKILFNGEVDVVFPVLHGLYGEDGTIQGMCKLLNLPCVGPGVMSSAVCMDKVYTKYVLERFGIKQADYVVVTAFDYKSKKEELINKIETKLGYDLFIKPSNSGSSVGITKAHNRDELVKGIEEALKFDRKVLIEEALNAREIEVAVLGNDDPKASIPGEIIPAKEFYDYEAKYQSEESKLLIPANLTDQELENVRQRALDVYKALDCAGMSRVDFLVTKDTTEIYLNEVNTIPGFTDISMYSKMWEATGICYEELIDRLIELAIERKDG</sequence>
<feature type="binding site" evidence="24">
    <location>
        <begin position="208"/>
        <end position="215"/>
    </location>
    <ligand>
        <name>ATP</name>
        <dbReference type="ChEBI" id="CHEBI:30616"/>
    </ligand>
</feature>
<dbReference type="InterPro" id="IPR013815">
    <property type="entry name" value="ATP_grasp_subdomain_1"/>
</dbReference>
<dbReference type="Gene3D" id="3.30.1490.20">
    <property type="entry name" value="ATP-grasp fold, A domain"/>
    <property type="match status" value="1"/>
</dbReference>
<name>A0A4U9RPN8_HATHI</name>
<dbReference type="Pfam" id="PF07478">
    <property type="entry name" value="Dala_Dala_lig_C"/>
    <property type="match status" value="1"/>
</dbReference>
<evidence type="ECO:0000256" key="2">
    <source>
        <dbReference type="ARBA" id="ARBA00003921"/>
    </source>
</evidence>
<feature type="active site" evidence="23">
    <location>
        <position position="15"/>
    </location>
</feature>
<keyword evidence="15 25" id="KW-0464">Manganese</keyword>
<protein>
    <recommendedName>
        <fullName evidence="19 22">D-alanine--D-alanine ligase</fullName>
        <ecNumber evidence="6 22">6.3.2.4</ecNumber>
    </recommendedName>
    <alternativeName>
        <fullName evidence="21 22">D-Ala-D-Ala ligase</fullName>
    </alternativeName>
    <alternativeName>
        <fullName evidence="20 22">D-alanylalanine synthetase</fullName>
    </alternativeName>
</protein>
<dbReference type="EC" id="6.3.2.4" evidence="6 22"/>
<evidence type="ECO:0000256" key="3">
    <source>
        <dbReference type="ARBA" id="ARBA00004496"/>
    </source>
</evidence>
<evidence type="ECO:0000256" key="13">
    <source>
        <dbReference type="ARBA" id="ARBA00022960"/>
    </source>
</evidence>
<comment type="pathway">
    <text evidence="4 22">Cell wall biogenesis; peptidoglycan biosynthesis.</text>
</comment>
<proteinExistence type="inferred from homology"/>
<keyword evidence="14 22" id="KW-0573">Peptidoglycan synthesis</keyword>
<evidence type="ECO:0000256" key="12">
    <source>
        <dbReference type="ARBA" id="ARBA00022842"/>
    </source>
</evidence>
<dbReference type="GO" id="GO:0005829">
    <property type="term" value="C:cytosol"/>
    <property type="evidence" value="ECO:0007669"/>
    <property type="project" value="TreeGrafter"/>
</dbReference>
<evidence type="ECO:0000256" key="15">
    <source>
        <dbReference type="ARBA" id="ARBA00023211"/>
    </source>
</evidence>
<gene>
    <name evidence="22 28" type="primary">ddl</name>
    <name evidence="28" type="ORF">NCTC503_02283</name>
</gene>
<dbReference type="HAMAP" id="MF_00047">
    <property type="entry name" value="Dala_Dala_lig"/>
    <property type="match status" value="1"/>
</dbReference>
<keyword evidence="11 26" id="KW-0067">ATP-binding</keyword>
<keyword evidence="12 25" id="KW-0460">Magnesium</keyword>
<feature type="binding site" evidence="25">
    <location>
        <position position="302"/>
    </location>
    <ligand>
        <name>Mg(2+)</name>
        <dbReference type="ChEBI" id="CHEBI:18420"/>
        <label>1</label>
    </ligand>
</feature>
<dbReference type="FunFam" id="3.30.1490.20:FF:000007">
    <property type="entry name" value="D-alanine--D-alanine ligase"/>
    <property type="match status" value="1"/>
</dbReference>
<dbReference type="Gene3D" id="3.30.470.20">
    <property type="entry name" value="ATP-grasp fold, B domain"/>
    <property type="match status" value="1"/>
</dbReference>
<dbReference type="InterPro" id="IPR011127">
    <property type="entry name" value="Dala_Dala_lig_N"/>
</dbReference>
<dbReference type="GO" id="GO:0005524">
    <property type="term" value="F:ATP binding"/>
    <property type="evidence" value="ECO:0007669"/>
    <property type="project" value="UniProtKB-UniRule"/>
</dbReference>
<dbReference type="NCBIfam" id="NF002378">
    <property type="entry name" value="PRK01372.1"/>
    <property type="match status" value="1"/>
</dbReference>
<evidence type="ECO:0000256" key="10">
    <source>
        <dbReference type="ARBA" id="ARBA00022741"/>
    </source>
</evidence>
<evidence type="ECO:0000256" key="26">
    <source>
        <dbReference type="PROSITE-ProRule" id="PRU00409"/>
    </source>
</evidence>
<evidence type="ECO:0000256" key="6">
    <source>
        <dbReference type="ARBA" id="ARBA00012216"/>
    </source>
</evidence>
<dbReference type="Pfam" id="PF01820">
    <property type="entry name" value="Dala_Dala_lig_N"/>
    <property type="match status" value="1"/>
</dbReference>
<dbReference type="InterPro" id="IPR011095">
    <property type="entry name" value="Dala_Dala_lig_C"/>
</dbReference>
<dbReference type="OrthoDB" id="9813261at2"/>
<dbReference type="PROSITE" id="PS00844">
    <property type="entry name" value="DALA_DALA_LIGASE_2"/>
    <property type="match status" value="1"/>
</dbReference>
<evidence type="ECO:0000256" key="20">
    <source>
        <dbReference type="ARBA" id="ARBA00076288"/>
    </source>
</evidence>
<evidence type="ECO:0000313" key="28">
    <source>
        <dbReference type="EMBL" id="VTQ94222.1"/>
    </source>
</evidence>
<dbReference type="GO" id="GO:0009252">
    <property type="term" value="P:peptidoglycan biosynthetic process"/>
    <property type="evidence" value="ECO:0007669"/>
    <property type="project" value="UniProtKB-UniRule"/>
</dbReference>
<comment type="function">
    <text evidence="2 22">Cell wall formation.</text>
</comment>
<dbReference type="PANTHER" id="PTHR23132:SF25">
    <property type="entry name" value="D-ALANINE--D-ALANINE LIGASE A"/>
    <property type="match status" value="1"/>
</dbReference>
<dbReference type="EMBL" id="LR590481">
    <property type="protein sequence ID" value="VTQ94222.1"/>
    <property type="molecule type" value="Genomic_DNA"/>
</dbReference>
<evidence type="ECO:0000259" key="27">
    <source>
        <dbReference type="PROSITE" id="PS50975"/>
    </source>
</evidence>
<feature type="binding site" evidence="25">
    <location>
        <position position="288"/>
    </location>
    <ligand>
        <name>Mg(2+)</name>
        <dbReference type="ChEBI" id="CHEBI:18420"/>
        <label>1</label>
    </ligand>
</feature>
<keyword evidence="9 25" id="KW-0479">Metal-binding</keyword>
<evidence type="ECO:0000256" key="8">
    <source>
        <dbReference type="ARBA" id="ARBA00022598"/>
    </source>
</evidence>
<evidence type="ECO:0000256" key="16">
    <source>
        <dbReference type="ARBA" id="ARBA00023316"/>
    </source>
</evidence>
<evidence type="ECO:0000256" key="9">
    <source>
        <dbReference type="ARBA" id="ARBA00022723"/>
    </source>
</evidence>
<evidence type="ECO:0000256" key="22">
    <source>
        <dbReference type="HAMAP-Rule" id="MF_00047"/>
    </source>
</evidence>
<dbReference type="PANTHER" id="PTHR23132">
    <property type="entry name" value="D-ALANINE--D-ALANINE LIGASE"/>
    <property type="match status" value="1"/>
</dbReference>
<dbReference type="PROSITE" id="PS00843">
    <property type="entry name" value="DALA_DALA_LIGASE_1"/>
    <property type="match status" value="1"/>
</dbReference>
<dbReference type="GO" id="GO:0008360">
    <property type="term" value="P:regulation of cell shape"/>
    <property type="evidence" value="ECO:0007669"/>
    <property type="project" value="UniProtKB-KW"/>
</dbReference>
<keyword evidence="10 24" id="KW-0547">Nucleotide-binding</keyword>
<dbReference type="NCBIfam" id="NF002528">
    <property type="entry name" value="PRK01966.1-4"/>
    <property type="match status" value="1"/>
</dbReference>
<evidence type="ECO:0000256" key="14">
    <source>
        <dbReference type="ARBA" id="ARBA00022984"/>
    </source>
</evidence>
<dbReference type="NCBIfam" id="TIGR01205">
    <property type="entry name" value="D_ala_D_alaTIGR"/>
    <property type="match status" value="1"/>
</dbReference>
<comment type="cofactor">
    <cofactor evidence="25">
        <name>Mg(2+)</name>
        <dbReference type="ChEBI" id="CHEBI:18420"/>
    </cofactor>
    <cofactor evidence="25">
        <name>Mn(2+)</name>
        <dbReference type="ChEBI" id="CHEBI:29035"/>
    </cofactor>
    <text evidence="25">Binds 2 magnesium or manganese ions per subunit.</text>
</comment>
<dbReference type="Gene3D" id="3.40.50.20">
    <property type="match status" value="1"/>
</dbReference>
<dbReference type="SUPFAM" id="SSF56059">
    <property type="entry name" value="Glutathione synthetase ATP-binding domain-like"/>
    <property type="match status" value="1"/>
</dbReference>
<dbReference type="GO" id="GO:0008716">
    <property type="term" value="F:D-alanine-D-alanine ligase activity"/>
    <property type="evidence" value="ECO:0007669"/>
    <property type="project" value="UniProtKB-UniRule"/>
</dbReference>
<comment type="catalytic activity">
    <reaction evidence="17 22">
        <text>2 D-alanine + ATP = D-alanyl-D-alanine + ADP + phosphate + H(+)</text>
        <dbReference type="Rhea" id="RHEA:11224"/>
        <dbReference type="ChEBI" id="CHEBI:15378"/>
        <dbReference type="ChEBI" id="CHEBI:30616"/>
        <dbReference type="ChEBI" id="CHEBI:43474"/>
        <dbReference type="ChEBI" id="CHEBI:57416"/>
        <dbReference type="ChEBI" id="CHEBI:57822"/>
        <dbReference type="ChEBI" id="CHEBI:456216"/>
        <dbReference type="EC" id="6.3.2.4"/>
    </reaction>
</comment>
<feature type="active site" evidence="23">
    <location>
        <position position="178"/>
    </location>
</feature>
<feature type="binding site" evidence="24">
    <location>
        <begin position="170"/>
        <end position="172"/>
    </location>
    <ligand>
        <name>ATP</name>
        <dbReference type="ChEBI" id="CHEBI:30616"/>
    </ligand>
</feature>
<keyword evidence="16 22" id="KW-0961">Cell wall biogenesis/degradation</keyword>
<evidence type="ECO:0000313" key="29">
    <source>
        <dbReference type="Proteomes" id="UP000308489"/>
    </source>
</evidence>
<dbReference type="InterPro" id="IPR016185">
    <property type="entry name" value="PreATP-grasp_dom_sf"/>
</dbReference>
<evidence type="ECO:0000256" key="25">
    <source>
        <dbReference type="PIRSR" id="PIRSR039102-3"/>
    </source>
</evidence>
<dbReference type="SUPFAM" id="SSF52440">
    <property type="entry name" value="PreATP-grasp domain"/>
    <property type="match status" value="1"/>
</dbReference>
<comment type="cofactor">
    <cofactor evidence="1">
        <name>Mn(2+)</name>
        <dbReference type="ChEBI" id="CHEBI:29035"/>
    </cofactor>
</comment>
<dbReference type="InterPro" id="IPR011761">
    <property type="entry name" value="ATP-grasp"/>
</dbReference>
<comment type="similarity">
    <text evidence="5 22">Belongs to the D-alanine--D-alanine ligase family.</text>
</comment>
<evidence type="ECO:0000256" key="18">
    <source>
        <dbReference type="ARBA" id="ARBA00060592"/>
    </source>
</evidence>
<dbReference type="FunFam" id="3.30.470.20:FF:000008">
    <property type="entry name" value="D-alanine--D-alanine ligase"/>
    <property type="match status" value="1"/>
</dbReference>
<evidence type="ECO:0000256" key="11">
    <source>
        <dbReference type="ARBA" id="ARBA00022840"/>
    </source>
</evidence>
<feature type="binding site" evidence="25">
    <location>
        <position position="302"/>
    </location>
    <ligand>
        <name>Mg(2+)</name>
        <dbReference type="ChEBI" id="CHEBI:18420"/>
        <label>2</label>
    </ligand>
</feature>
<keyword evidence="13 22" id="KW-0133">Cell shape</keyword>
<dbReference type="AlphaFoldDB" id="A0A4U9RPN8"/>
<dbReference type="InterPro" id="IPR005905">
    <property type="entry name" value="D_ala_D_ala"/>
</dbReference>
<feature type="active site" evidence="23">
    <location>
        <position position="313"/>
    </location>
</feature>
<dbReference type="UniPathway" id="UPA00219"/>
<dbReference type="GO" id="GO:0071555">
    <property type="term" value="P:cell wall organization"/>
    <property type="evidence" value="ECO:0007669"/>
    <property type="project" value="UniProtKB-KW"/>
</dbReference>
<evidence type="ECO:0000256" key="24">
    <source>
        <dbReference type="PIRSR" id="PIRSR039102-2"/>
    </source>
</evidence>
<keyword evidence="29" id="KW-1185">Reference proteome</keyword>
<feature type="binding site" evidence="25">
    <location>
        <position position="304"/>
    </location>
    <ligand>
        <name>Mg(2+)</name>
        <dbReference type="ChEBI" id="CHEBI:18420"/>
        <label>2</label>
    </ligand>
</feature>
<evidence type="ECO:0000256" key="23">
    <source>
        <dbReference type="PIRSR" id="PIRSR039102-1"/>
    </source>
</evidence>
<feature type="domain" description="ATP-grasp" evidence="27">
    <location>
        <begin position="129"/>
        <end position="335"/>
    </location>
</feature>
<reference evidence="28 29" key="1">
    <citation type="submission" date="2019-05" db="EMBL/GenBank/DDBJ databases">
        <authorList>
            <consortium name="Pathogen Informatics"/>
        </authorList>
    </citation>
    <scope>NUCLEOTIDE SEQUENCE [LARGE SCALE GENOMIC DNA]</scope>
    <source>
        <strain evidence="28 29">NCTC503</strain>
    </source>
</reference>
<evidence type="ECO:0000256" key="17">
    <source>
        <dbReference type="ARBA" id="ARBA00047614"/>
    </source>
</evidence>
<feature type="binding site" evidence="24">
    <location>
        <begin position="178"/>
        <end position="179"/>
    </location>
    <ligand>
        <name>ATP</name>
        <dbReference type="ChEBI" id="CHEBI:30616"/>
    </ligand>
</feature>
<comment type="subcellular location">
    <subcellularLocation>
        <location evidence="3 22">Cytoplasm</location>
    </subcellularLocation>
</comment>
<dbReference type="Proteomes" id="UP000308489">
    <property type="component" value="Chromosome 1"/>
</dbReference>
<comment type="pathway">
    <text evidence="18">Glycan biosynthesis.</text>
</comment>
<accession>A0A4U9RPN8</accession>
<dbReference type="GO" id="GO:0046872">
    <property type="term" value="F:metal ion binding"/>
    <property type="evidence" value="ECO:0007669"/>
    <property type="project" value="UniProtKB-KW"/>
</dbReference>
<evidence type="ECO:0000256" key="19">
    <source>
        <dbReference type="ARBA" id="ARBA00068427"/>
    </source>
</evidence>
<evidence type="ECO:0000256" key="7">
    <source>
        <dbReference type="ARBA" id="ARBA00022490"/>
    </source>
</evidence>
<organism evidence="28 29">
    <name type="scientific">Hathewaya histolytica</name>
    <name type="common">Clostridium histolyticum</name>
    <dbReference type="NCBI Taxonomy" id="1498"/>
    <lineage>
        <taxon>Bacteria</taxon>
        <taxon>Bacillati</taxon>
        <taxon>Bacillota</taxon>
        <taxon>Clostridia</taxon>
        <taxon>Eubacteriales</taxon>
        <taxon>Clostridiaceae</taxon>
        <taxon>Hathewaya</taxon>
    </lineage>
</organism>
<evidence type="ECO:0000256" key="1">
    <source>
        <dbReference type="ARBA" id="ARBA00001936"/>
    </source>
</evidence>
<evidence type="ECO:0000256" key="4">
    <source>
        <dbReference type="ARBA" id="ARBA00004752"/>
    </source>
</evidence>
<dbReference type="KEGG" id="hhw:NCTC503_02283"/>
<evidence type="ECO:0000256" key="5">
    <source>
        <dbReference type="ARBA" id="ARBA00010871"/>
    </source>
</evidence>
<dbReference type="RefSeq" id="WP_138210825.1">
    <property type="nucleotide sequence ID" value="NZ_CBCRUQ010000002.1"/>
</dbReference>